<comment type="caution">
    <text evidence="1">The sequence shown here is derived from an EMBL/GenBank/DDBJ whole genome shotgun (WGS) entry which is preliminary data.</text>
</comment>
<proteinExistence type="predicted"/>
<organism evidence="1 2">
    <name type="scientific">Umbelopsis ramanniana AG</name>
    <dbReference type="NCBI Taxonomy" id="1314678"/>
    <lineage>
        <taxon>Eukaryota</taxon>
        <taxon>Fungi</taxon>
        <taxon>Fungi incertae sedis</taxon>
        <taxon>Mucoromycota</taxon>
        <taxon>Mucoromycotina</taxon>
        <taxon>Umbelopsidomycetes</taxon>
        <taxon>Umbelopsidales</taxon>
        <taxon>Umbelopsidaceae</taxon>
        <taxon>Umbelopsis</taxon>
    </lineage>
</organism>
<gene>
    <name evidence="1" type="ORF">K450DRAFT_263598</name>
</gene>
<reference evidence="1" key="2">
    <citation type="journal article" date="2022" name="Proc. Natl. Acad. Sci. U.S.A.">
        <title>Diploid-dominant life cycles characterize the early evolution of Fungi.</title>
        <authorList>
            <person name="Amses K.R."/>
            <person name="Simmons D.R."/>
            <person name="Longcore J.E."/>
            <person name="Mondo S.J."/>
            <person name="Seto K."/>
            <person name="Jeronimo G.H."/>
            <person name="Bonds A.E."/>
            <person name="Quandt C.A."/>
            <person name="Davis W.J."/>
            <person name="Chang Y."/>
            <person name="Federici B.A."/>
            <person name="Kuo A."/>
            <person name="LaButti K."/>
            <person name="Pangilinan J."/>
            <person name="Andreopoulos W."/>
            <person name="Tritt A."/>
            <person name="Riley R."/>
            <person name="Hundley H."/>
            <person name="Johnson J."/>
            <person name="Lipzen A."/>
            <person name="Barry K."/>
            <person name="Lang B.F."/>
            <person name="Cuomo C.A."/>
            <person name="Buchler N.E."/>
            <person name="Grigoriev I.V."/>
            <person name="Spatafora J.W."/>
            <person name="Stajich J.E."/>
            <person name="James T.Y."/>
        </authorList>
    </citation>
    <scope>NUCLEOTIDE SEQUENCE</scope>
    <source>
        <strain evidence="1">AG</strain>
    </source>
</reference>
<name>A0AAD5E1F9_UMBRA</name>
<reference evidence="1" key="1">
    <citation type="submission" date="2021-06" db="EMBL/GenBank/DDBJ databases">
        <authorList>
            <consortium name="DOE Joint Genome Institute"/>
            <person name="Mondo S.J."/>
            <person name="Amses K.R."/>
            <person name="Simmons D.R."/>
            <person name="Longcore J.E."/>
            <person name="Seto K."/>
            <person name="Alves G.H."/>
            <person name="Bonds A.E."/>
            <person name="Quandt C.A."/>
            <person name="Davis W.J."/>
            <person name="Chang Y."/>
            <person name="Letcher P.M."/>
            <person name="Powell M.J."/>
            <person name="Kuo A."/>
            <person name="Labutti K."/>
            <person name="Pangilinan J."/>
            <person name="Andreopoulos W."/>
            <person name="Tritt A."/>
            <person name="Riley R."/>
            <person name="Hundley H."/>
            <person name="Johnson J."/>
            <person name="Lipzen A."/>
            <person name="Barry K."/>
            <person name="Berbee M.L."/>
            <person name="Buchler N.E."/>
            <person name="Grigoriev I.V."/>
            <person name="Spatafora J.W."/>
            <person name="Stajich J.E."/>
            <person name="James T.Y."/>
        </authorList>
    </citation>
    <scope>NUCLEOTIDE SEQUENCE</scope>
    <source>
        <strain evidence="1">AG</strain>
    </source>
</reference>
<dbReference type="RefSeq" id="XP_051440054.1">
    <property type="nucleotide sequence ID" value="XM_051592669.1"/>
</dbReference>
<dbReference type="EMBL" id="MU621006">
    <property type="protein sequence ID" value="KAI8575049.1"/>
    <property type="molecule type" value="Genomic_DNA"/>
</dbReference>
<evidence type="ECO:0000313" key="1">
    <source>
        <dbReference type="EMBL" id="KAI8575049.1"/>
    </source>
</evidence>
<dbReference type="AlphaFoldDB" id="A0AAD5E1F9"/>
<dbReference type="Proteomes" id="UP001206595">
    <property type="component" value="Unassembled WGS sequence"/>
</dbReference>
<protein>
    <submittedName>
        <fullName evidence="1">Uncharacterized protein</fullName>
    </submittedName>
</protein>
<keyword evidence="2" id="KW-1185">Reference proteome</keyword>
<sequence>MPHQSSTEQRLGLRRIYVNGIPRTSYKELESRLFSLHFMLTKIVNISYIAQNCVEFVIQEDYTTTFLVLLNVIQLTWKAKAVIRDIIKEVESYGGNNDGEHADVDVMTARLRTPSPATPNKRRLCIPSCVASPLKKQKSQA</sequence>
<accession>A0AAD5E1F9</accession>
<evidence type="ECO:0000313" key="2">
    <source>
        <dbReference type="Proteomes" id="UP001206595"/>
    </source>
</evidence>
<dbReference type="GeneID" id="75918011"/>